<dbReference type="InterPro" id="IPR049366">
    <property type="entry name" value="RGL11_C"/>
</dbReference>
<dbReference type="PANTHER" id="PTHR43118:SF1">
    <property type="entry name" value="RHAMNOGALACTURONAN LYASE (EUROFUNG)"/>
    <property type="match status" value="1"/>
</dbReference>
<dbReference type="Proteomes" id="UP000636960">
    <property type="component" value="Unassembled WGS sequence"/>
</dbReference>
<dbReference type="PANTHER" id="PTHR43118">
    <property type="entry name" value="RHAMNOGALACTURONAN LYASE (EUROFUNG)"/>
    <property type="match status" value="1"/>
</dbReference>
<keyword evidence="5" id="KW-1185">Reference proteome</keyword>
<feature type="chain" id="PRO_5037548380" evidence="1">
    <location>
        <begin position="23"/>
        <end position="609"/>
    </location>
</feature>
<sequence>MRKLAAAVAAVLTLIPAGAAQAGGRHDTITIEGRQAERLDRGLVAVPTPDGVLVSWRLLGNEPRRLAFQVFRNGRLITPRPISGKSNFIDRQGKSGDRYALAPVGGRRSHTTAWDTDHLDIPLQKPADGDGYTYVANDASIGDLNGDGQYEIVLKWDPSNAKDNSQSGVTGEVFLDAYELDGTRLWRIAMGRNIRAGAHYTQFLVYDFDGDGRAEVVAKTADGTTDGAGVVIGDAAADYRNAGGYVLSGPEFLTVFDGRRGSALTTIPYEPARGDTCAWGDCYGNRVDRFLAAVAYLDGKRPSIVMARGYYTRTVLVAYDWRGGELTHRWTFDSAIAGKQYEGQGNHNLSPADVDGDGKDEIVYGALTLNDDGSVLYGTGLGHGDALHVGDLNPARPGLEVFGVHESKTAAYGMEQHDAATGEILFGQQTGLDTGRGASADIDPAYPGEEAWAINGAWNSPTGWLYSADGTLISNNIPAANFAIYWDGDPGREILDHDWDPATSTGVGTIGKWDPATETTTRLLTATGTLSNNHTKGTPALQADLLGDWREEVLWRTADSSALRLFTTSHPSRHGFTTLVHDPLYRLGIAWQNVAYNQPPHVGYYLGTR</sequence>
<dbReference type="InterPro" id="IPR028994">
    <property type="entry name" value="Integrin_alpha_N"/>
</dbReference>
<gene>
    <name evidence="4" type="primary">yesX</name>
    <name evidence="4" type="ORF">Ari01nite_51030</name>
</gene>
<dbReference type="AlphaFoldDB" id="A0A919K2X4"/>
<dbReference type="InterPro" id="IPR013783">
    <property type="entry name" value="Ig-like_fold"/>
</dbReference>
<proteinExistence type="predicted"/>
<feature type="domain" description="Rhamnogalacturonan I lyase beta-sheet" evidence="2">
    <location>
        <begin position="34"/>
        <end position="109"/>
    </location>
</feature>
<protein>
    <submittedName>
        <fullName evidence="4">Rhamnogalacturonan exolyase YesX</fullName>
    </submittedName>
</protein>
<dbReference type="InterPro" id="IPR034641">
    <property type="entry name" value="RGL11"/>
</dbReference>
<evidence type="ECO:0000259" key="3">
    <source>
        <dbReference type="Pfam" id="PF21348"/>
    </source>
</evidence>
<dbReference type="RefSeq" id="WP_203784681.1">
    <property type="nucleotide sequence ID" value="NZ_BOMV01000057.1"/>
</dbReference>
<comment type="caution">
    <text evidence="4">The sequence shown here is derived from an EMBL/GenBank/DDBJ whole genome shotgun (WGS) entry which is preliminary data.</text>
</comment>
<accession>A0A919K2X4</accession>
<dbReference type="CDD" id="cd10318">
    <property type="entry name" value="RGL11"/>
    <property type="match status" value="1"/>
</dbReference>
<evidence type="ECO:0000256" key="1">
    <source>
        <dbReference type="SAM" id="SignalP"/>
    </source>
</evidence>
<feature type="signal peptide" evidence="1">
    <location>
        <begin position="1"/>
        <end position="22"/>
    </location>
</feature>
<dbReference type="SUPFAM" id="SSF69318">
    <property type="entry name" value="Integrin alpha N-terminal domain"/>
    <property type="match status" value="1"/>
</dbReference>
<dbReference type="InterPro" id="IPR041624">
    <property type="entry name" value="RGI_lyase"/>
</dbReference>
<evidence type="ECO:0000313" key="5">
    <source>
        <dbReference type="Proteomes" id="UP000636960"/>
    </source>
</evidence>
<dbReference type="Gene3D" id="2.60.40.10">
    <property type="entry name" value="Immunoglobulins"/>
    <property type="match status" value="1"/>
</dbReference>
<organism evidence="4 5">
    <name type="scientific">Paractinoplanes rishiriensis</name>
    <dbReference type="NCBI Taxonomy" id="1050105"/>
    <lineage>
        <taxon>Bacteria</taxon>
        <taxon>Bacillati</taxon>
        <taxon>Actinomycetota</taxon>
        <taxon>Actinomycetes</taxon>
        <taxon>Micromonosporales</taxon>
        <taxon>Micromonosporaceae</taxon>
        <taxon>Paractinoplanes</taxon>
    </lineage>
</organism>
<keyword evidence="1" id="KW-0732">Signal</keyword>
<dbReference type="EMBL" id="BOMV01000057">
    <property type="protein sequence ID" value="GIE97638.1"/>
    <property type="molecule type" value="Genomic_DNA"/>
</dbReference>
<evidence type="ECO:0000313" key="4">
    <source>
        <dbReference type="EMBL" id="GIE97638.1"/>
    </source>
</evidence>
<name>A0A919K2X4_9ACTN</name>
<dbReference type="Pfam" id="PF21348">
    <property type="entry name" value="RGL11_C"/>
    <property type="match status" value="1"/>
</dbReference>
<dbReference type="GO" id="GO:0005975">
    <property type="term" value="P:carbohydrate metabolic process"/>
    <property type="evidence" value="ECO:0007669"/>
    <property type="project" value="UniProtKB-ARBA"/>
</dbReference>
<feature type="domain" description="Rhamnogalacturonan lyase family 11 C-terminal" evidence="3">
    <location>
        <begin position="119"/>
        <end position="608"/>
    </location>
</feature>
<dbReference type="Pfam" id="PF18370">
    <property type="entry name" value="RGI_lyase"/>
    <property type="match status" value="1"/>
</dbReference>
<reference evidence="4" key="1">
    <citation type="submission" date="2021-01" db="EMBL/GenBank/DDBJ databases">
        <title>Whole genome shotgun sequence of Actinoplanes rishiriensis NBRC 108556.</title>
        <authorList>
            <person name="Komaki H."/>
            <person name="Tamura T."/>
        </authorList>
    </citation>
    <scope>NUCLEOTIDE SEQUENCE</scope>
    <source>
        <strain evidence="4">NBRC 108556</strain>
    </source>
</reference>
<evidence type="ECO:0000259" key="2">
    <source>
        <dbReference type="Pfam" id="PF18370"/>
    </source>
</evidence>